<dbReference type="Proteomes" id="UP001497680">
    <property type="component" value="Unassembled WGS sequence"/>
</dbReference>
<dbReference type="EMBL" id="MU394348">
    <property type="protein sequence ID" value="KAI6083686.1"/>
    <property type="molecule type" value="Genomic_DNA"/>
</dbReference>
<comment type="caution">
    <text evidence="1">The sequence shown here is derived from an EMBL/GenBank/DDBJ whole genome shotgun (WGS) entry which is preliminary data.</text>
</comment>
<evidence type="ECO:0000313" key="2">
    <source>
        <dbReference type="Proteomes" id="UP001497680"/>
    </source>
</evidence>
<accession>A0ACC0CT66</accession>
<sequence>MGNLQPEDYSIVWIAPMEIEARAARLMLDREHKGNFPVGPGDDYVYLAGEMCGHNVAIATLPLGQEYGTGSAAALASQTKRFFPNFRFGLLVGVAAGVPDLKSNPPRDIRLGDVLVGIGDMDRPGILAYDLGRDTGDEDCLELLHQGRILAPTNPIVTSAIGSIKSNLPDESSLFLPYYEAIKEKRHPDGTFVDPGQDNDKLHQVDEDGSEHLVDRIPRPESERTRVWYGPIGSGEKLMKNAKARDKLRDKFGIIGLEMEAAGTMNRIPVGVIRGACDYADKHKNWEWQPYAAAMAAAYAKAILSKIPVTDRPRTSRLDKQRNKRNTRDWSDSDDDDIRTERRSRRDKAGRSYIFRGRGNQINGSGSIFIGGGQHFS</sequence>
<reference evidence="1 2" key="1">
    <citation type="journal article" date="2022" name="New Phytol.">
        <title>Ecological generalism drives hyperdiversity of secondary metabolite gene clusters in xylarialean endophytes.</title>
        <authorList>
            <person name="Franco M.E.E."/>
            <person name="Wisecaver J.H."/>
            <person name="Arnold A.E."/>
            <person name="Ju Y.M."/>
            <person name="Slot J.C."/>
            <person name="Ahrendt S."/>
            <person name="Moore L.P."/>
            <person name="Eastman K.E."/>
            <person name="Scott K."/>
            <person name="Konkel Z."/>
            <person name="Mondo S.J."/>
            <person name="Kuo A."/>
            <person name="Hayes R.D."/>
            <person name="Haridas S."/>
            <person name="Andreopoulos B."/>
            <person name="Riley R."/>
            <person name="LaButti K."/>
            <person name="Pangilinan J."/>
            <person name="Lipzen A."/>
            <person name="Amirebrahimi M."/>
            <person name="Yan J."/>
            <person name="Adam C."/>
            <person name="Keymanesh K."/>
            <person name="Ng V."/>
            <person name="Louie K."/>
            <person name="Northen T."/>
            <person name="Drula E."/>
            <person name="Henrissat B."/>
            <person name="Hsieh H.M."/>
            <person name="Youens-Clark K."/>
            <person name="Lutzoni F."/>
            <person name="Miadlikowska J."/>
            <person name="Eastwood D.C."/>
            <person name="Hamelin R.C."/>
            <person name="Grigoriev I.V."/>
            <person name="U'Ren J.M."/>
        </authorList>
    </citation>
    <scope>NUCLEOTIDE SEQUENCE [LARGE SCALE GENOMIC DNA]</scope>
    <source>
        <strain evidence="1 2">ER1909</strain>
    </source>
</reference>
<protein>
    <submittedName>
        <fullName evidence="1">Purine and uridine phosphorylase</fullName>
    </submittedName>
</protein>
<gene>
    <name evidence="1" type="ORF">F4821DRAFT_184644</name>
</gene>
<proteinExistence type="predicted"/>
<keyword evidence="2" id="KW-1185">Reference proteome</keyword>
<organism evidence="1 2">
    <name type="scientific">Hypoxylon rubiginosum</name>
    <dbReference type="NCBI Taxonomy" id="110542"/>
    <lineage>
        <taxon>Eukaryota</taxon>
        <taxon>Fungi</taxon>
        <taxon>Dikarya</taxon>
        <taxon>Ascomycota</taxon>
        <taxon>Pezizomycotina</taxon>
        <taxon>Sordariomycetes</taxon>
        <taxon>Xylariomycetidae</taxon>
        <taxon>Xylariales</taxon>
        <taxon>Hypoxylaceae</taxon>
        <taxon>Hypoxylon</taxon>
    </lineage>
</organism>
<name>A0ACC0CT66_9PEZI</name>
<evidence type="ECO:0000313" key="1">
    <source>
        <dbReference type="EMBL" id="KAI6083686.1"/>
    </source>
</evidence>